<accession>A0A8H4VLD7</accession>
<dbReference type="EMBL" id="JAACJL010000057">
    <property type="protein sequence ID" value="KAF4612119.1"/>
    <property type="molecule type" value="Genomic_DNA"/>
</dbReference>
<gene>
    <name evidence="1" type="ORF">D9613_004389</name>
</gene>
<evidence type="ECO:0000313" key="2">
    <source>
        <dbReference type="Proteomes" id="UP000521872"/>
    </source>
</evidence>
<dbReference type="Proteomes" id="UP000521872">
    <property type="component" value="Unassembled WGS sequence"/>
</dbReference>
<dbReference type="AlphaFoldDB" id="A0A8H4VLD7"/>
<evidence type="ECO:0000313" key="1">
    <source>
        <dbReference type="EMBL" id="KAF4612119.1"/>
    </source>
</evidence>
<proteinExistence type="predicted"/>
<evidence type="ECO:0008006" key="3">
    <source>
        <dbReference type="Google" id="ProtNLM"/>
    </source>
</evidence>
<reference evidence="1 2" key="1">
    <citation type="submission" date="2019-12" db="EMBL/GenBank/DDBJ databases">
        <authorList>
            <person name="Floudas D."/>
            <person name="Bentzer J."/>
            <person name="Ahren D."/>
            <person name="Johansson T."/>
            <person name="Persson P."/>
            <person name="Tunlid A."/>
        </authorList>
    </citation>
    <scope>NUCLEOTIDE SEQUENCE [LARGE SCALE GENOMIC DNA]</scope>
    <source>
        <strain evidence="1 2">CBS 102.39</strain>
    </source>
</reference>
<sequence>MTPRGKYLLKVDWIASSYVPVLKVEMRHENSHSVSHLVAFVLAINVRGEKLRRPFWIGYFGGKLVAKESRSMAGHQKLSSFVMSPTILAKQHVQPRVLASTCYLSAYPTVLMPAPTQPLSSSSNGPQPISSYSSYHFVRYEMWEDIRKKIYALLDPIDLISLSRTAKRFYDHIMGDELLWGKKLADLQEDGFPTSLPAYFRHIKPSDYIKLVLETSCHFCAGQGKSRYDWIALVRVCETCFRRSRKYLKWNSILAGFLSSNVRCAQSTIALFEEEFALRGCRGGSALYNVKVVTAWCTAMVTSTRPNDDASFERWEARTKKVLQEMKNHGRACEIWLKDHEKRKKEAKARLRRSESVGTWPGYRRSFRTKTITRGTCGTERANGVNKFESAVVRR</sequence>
<protein>
    <recommendedName>
        <fullName evidence="3">F-box domain-containing protein</fullName>
    </recommendedName>
</protein>
<name>A0A8H4VLD7_9AGAR</name>
<keyword evidence="2" id="KW-1185">Reference proteome</keyword>
<comment type="caution">
    <text evidence="1">The sequence shown here is derived from an EMBL/GenBank/DDBJ whole genome shotgun (WGS) entry which is preliminary data.</text>
</comment>
<organism evidence="1 2">
    <name type="scientific">Agrocybe pediades</name>
    <dbReference type="NCBI Taxonomy" id="84607"/>
    <lineage>
        <taxon>Eukaryota</taxon>
        <taxon>Fungi</taxon>
        <taxon>Dikarya</taxon>
        <taxon>Basidiomycota</taxon>
        <taxon>Agaricomycotina</taxon>
        <taxon>Agaricomycetes</taxon>
        <taxon>Agaricomycetidae</taxon>
        <taxon>Agaricales</taxon>
        <taxon>Agaricineae</taxon>
        <taxon>Strophariaceae</taxon>
        <taxon>Agrocybe</taxon>
    </lineage>
</organism>